<dbReference type="Proteomes" id="UP001591681">
    <property type="component" value="Unassembled WGS sequence"/>
</dbReference>
<dbReference type="AlphaFoldDB" id="A0ABD1KR79"/>
<comment type="caution">
    <text evidence="4">The sequence shown here is derived from an EMBL/GenBank/DDBJ whole genome shotgun (WGS) entry which is preliminary data.</text>
</comment>
<evidence type="ECO:0000256" key="1">
    <source>
        <dbReference type="SAM" id="MobiDB-lite"/>
    </source>
</evidence>
<feature type="compositionally biased region" description="Low complexity" evidence="1">
    <location>
        <begin position="379"/>
        <end position="412"/>
    </location>
</feature>
<evidence type="ECO:0008006" key="6">
    <source>
        <dbReference type="Google" id="ProtNLM"/>
    </source>
</evidence>
<feature type="compositionally biased region" description="Basic and acidic residues" evidence="1">
    <location>
        <begin position="157"/>
        <end position="169"/>
    </location>
</feature>
<dbReference type="InterPro" id="IPR056398">
    <property type="entry name" value="Tudor_Coilin"/>
</dbReference>
<feature type="region of interest" description="Disordered" evidence="1">
    <location>
        <begin position="451"/>
        <end position="475"/>
    </location>
</feature>
<proteinExistence type="predicted"/>
<feature type="compositionally biased region" description="Pro residues" evidence="1">
    <location>
        <begin position="325"/>
        <end position="335"/>
    </location>
</feature>
<keyword evidence="5" id="KW-1185">Reference proteome</keyword>
<dbReference type="InterPro" id="IPR024822">
    <property type="entry name" value="Coilin"/>
</dbReference>
<evidence type="ECO:0000313" key="4">
    <source>
        <dbReference type="EMBL" id="KAL2101496.1"/>
    </source>
</evidence>
<dbReference type="PANTHER" id="PTHR15197">
    <property type="entry name" value="COILIN P80"/>
    <property type="match status" value="1"/>
</dbReference>
<sequence>MAASSLNVVRVRLYFDYPPPAVPTCRMCWLLVDLNKCRVVGDLVSVIREKFDYSRKTCLDLFIEDCYLPPSESIYVVRDNDSIRVKAESPPHLNAAESDAPKTRVKKRRREQAENVVEEEQNGTLKKRKETEDKQEAQLDSIKNSKKKKKDKKRKRKEEQASEGLKETAKPASGAAVPKPQPEKSTKRPPQPSTTAANGKPAARKAQETSSDSSDSSDGEPLKRLAQPRHQRQMGSSAGAVSKPGQAAKRKGSSSSSDSDSLQRPPKKLTPVKSLPAKPSSSGAAVNAKPKPPPPLKKTAQSSSSDSSDSSTSAERPPPKRAPARIPPPAPPSHPKAPASAGGSSKKAPAKTAETSTDSDSSSSSERPPAQKPSTTTIPKASSCAPATPKAPSSTPSTSAAQPAAKQATGASVSDSSEEEIELVIRKPVLNGMGLNIAGVVTSSPIVGLGRGRTGSGEGRFARKSRGGVGAGRGNGTPWSKGFRYDYRDEDWRKSRLTDSLINTSLILQNPPEPAPTRDYNTCPLLAAPPAVGQKIAFKLLELTENYSPEVSDYKEGKITGFNVTTNMVELQLLSRPKVPTEPGKFDLVYENPDGSEVVEYAVTQGSQLTERWDTLLEPRLIVENVG</sequence>
<dbReference type="EMBL" id="JBHFQA010000003">
    <property type="protein sequence ID" value="KAL2101496.1"/>
    <property type="molecule type" value="Genomic_DNA"/>
</dbReference>
<dbReference type="Pfam" id="PF15862">
    <property type="entry name" value="Coilin_N"/>
    <property type="match status" value="1"/>
</dbReference>
<reference evidence="4 5" key="1">
    <citation type="submission" date="2024-09" db="EMBL/GenBank/DDBJ databases">
        <title>A chromosome-level genome assembly of Gray's grenadier anchovy, Coilia grayii.</title>
        <authorList>
            <person name="Fu Z."/>
        </authorList>
    </citation>
    <scope>NUCLEOTIDE SEQUENCE [LARGE SCALE GENOMIC DNA]</scope>
    <source>
        <strain evidence="4">G4</strain>
        <tissue evidence="4">Muscle</tissue>
    </source>
</reference>
<protein>
    <recommendedName>
        <fullName evidence="6">Coilin</fullName>
    </recommendedName>
</protein>
<feature type="compositionally biased region" description="Low complexity" evidence="1">
    <location>
        <begin position="302"/>
        <end position="315"/>
    </location>
</feature>
<accession>A0ABD1KR79</accession>
<dbReference type="InterPro" id="IPR031722">
    <property type="entry name" value="Coilin_N"/>
</dbReference>
<feature type="domain" description="Coilin N-terminal" evidence="2">
    <location>
        <begin position="9"/>
        <end position="152"/>
    </location>
</feature>
<feature type="domain" description="Coilin tudor" evidence="3">
    <location>
        <begin position="519"/>
        <end position="605"/>
    </location>
</feature>
<evidence type="ECO:0000259" key="2">
    <source>
        <dbReference type="Pfam" id="PF15862"/>
    </source>
</evidence>
<feature type="region of interest" description="Disordered" evidence="1">
    <location>
        <begin position="87"/>
        <end position="418"/>
    </location>
</feature>
<dbReference type="PANTHER" id="PTHR15197:SF0">
    <property type="entry name" value="COILIN"/>
    <property type="match status" value="1"/>
</dbReference>
<dbReference type="Pfam" id="PF23086">
    <property type="entry name" value="Tudor_Coilin"/>
    <property type="match status" value="1"/>
</dbReference>
<evidence type="ECO:0000259" key="3">
    <source>
        <dbReference type="Pfam" id="PF23086"/>
    </source>
</evidence>
<feature type="compositionally biased region" description="Basic residues" evidence="1">
    <location>
        <begin position="144"/>
        <end position="156"/>
    </location>
</feature>
<evidence type="ECO:0000313" key="5">
    <source>
        <dbReference type="Proteomes" id="UP001591681"/>
    </source>
</evidence>
<name>A0ABD1KR79_9TELE</name>
<gene>
    <name evidence="4" type="ORF">ACEWY4_003257</name>
</gene>
<organism evidence="4 5">
    <name type="scientific">Coilia grayii</name>
    <name type="common">Gray's grenadier anchovy</name>
    <dbReference type="NCBI Taxonomy" id="363190"/>
    <lineage>
        <taxon>Eukaryota</taxon>
        <taxon>Metazoa</taxon>
        <taxon>Chordata</taxon>
        <taxon>Craniata</taxon>
        <taxon>Vertebrata</taxon>
        <taxon>Euteleostomi</taxon>
        <taxon>Actinopterygii</taxon>
        <taxon>Neopterygii</taxon>
        <taxon>Teleostei</taxon>
        <taxon>Clupei</taxon>
        <taxon>Clupeiformes</taxon>
        <taxon>Clupeoidei</taxon>
        <taxon>Engraulidae</taxon>
        <taxon>Coilinae</taxon>
        <taxon>Coilia</taxon>
    </lineage>
</organism>
<feature type="compositionally biased region" description="Low complexity" evidence="1">
    <location>
        <begin position="336"/>
        <end position="365"/>
    </location>
</feature>